<protein>
    <submittedName>
        <fullName evidence="2">Uncharacterized protein</fullName>
    </submittedName>
</protein>
<name>A0ABY1QT99_9BURK</name>
<feature type="region of interest" description="Disordered" evidence="1">
    <location>
        <begin position="295"/>
        <end position="330"/>
    </location>
</feature>
<sequence>MLNFPKNQCHALLHIERRENERPADDETATINNRLIQGARLESPEQHPTGTPLTAPIKPVVTLLDPAPKSLLPVTPPVTLPGTSFSLPITSSLPVWRQPGQARPAACGTDMRSETDMRLQNIAKQVLDAQQPALEEVKDAIRDVKLHSLPVVLEWLQFCGTLCLHYDAQDDKEELSQCLEQVLLRISTLRCSSDPAHFNMAKASLRSTSIPAGFIRIIQRARDSKWQNGRLNSLVLRAKIATTIKRALEQSRVGTHPEKTALQAATGLMTARHGAHDADLSLPIVAMKSDQVHRARDQDPAFTPMTTESVERVDLTDSSGGPRPERSPAPAALQPLAVSFPDNGGPSQYQDTLVFPRPIMRQAKAIPGTSLLQSEAQPRPYGYVPGAYWQPTALGSTVLPFGAALAAAAPMPFQRTSEPPMPVYMHEPIKPPRQAIAAPIQTIIESPGHKRMHIDEPVERKRQRIDEDGASIVNSASSIERLGVTWPPMSARDRAHLENIEMAFSAYEDVLSQNNMSMPTLLITFDDLRRVTHEWMILLATRPAAAPLLLTLSTITASWHSQTKASLPAEIDASSFNITIDLAPAETKALYEWSYENNPVLRQLFDFQRARIMQQIRATAPGLAWSQAAAPAPRNDGRGPEDAESPSQQHPVVEANGFKQNDATNAWNSLKAFEAAGIAKDIPDVQKLIDDICPILARILETQEQDERKIGRDMMLYLLSLVLQVSRRFSLEDSRKEIAQMLLHHAGRDARLCECAYDVWKNENFQGSNMLPIWTGLKKLIDHKEALRHAAAIVAAELGAIDANIATFST</sequence>
<keyword evidence="3" id="KW-1185">Reference proteome</keyword>
<evidence type="ECO:0000313" key="2">
    <source>
        <dbReference type="EMBL" id="SMP78527.1"/>
    </source>
</evidence>
<gene>
    <name evidence="2" type="ORF">SAMN06295970_12910</name>
</gene>
<feature type="region of interest" description="Disordered" evidence="1">
    <location>
        <begin position="624"/>
        <end position="650"/>
    </location>
</feature>
<dbReference type="EMBL" id="FXUL01000029">
    <property type="protein sequence ID" value="SMP78527.1"/>
    <property type="molecule type" value="Genomic_DNA"/>
</dbReference>
<evidence type="ECO:0000256" key="1">
    <source>
        <dbReference type="SAM" id="MobiDB-lite"/>
    </source>
</evidence>
<dbReference type="Proteomes" id="UP001158049">
    <property type="component" value="Unassembled WGS sequence"/>
</dbReference>
<accession>A0ABY1QT99</accession>
<proteinExistence type="predicted"/>
<comment type="caution">
    <text evidence="2">The sequence shown here is derived from an EMBL/GenBank/DDBJ whole genome shotgun (WGS) entry which is preliminary data.</text>
</comment>
<reference evidence="2 3" key="1">
    <citation type="submission" date="2017-05" db="EMBL/GenBank/DDBJ databases">
        <authorList>
            <person name="Varghese N."/>
            <person name="Submissions S."/>
        </authorList>
    </citation>
    <scope>NUCLEOTIDE SEQUENCE [LARGE SCALE GENOMIC DNA]</scope>
    <source>
        <strain evidence="2 3">DSM 26001</strain>
    </source>
</reference>
<dbReference type="RefSeq" id="WP_283445116.1">
    <property type="nucleotide sequence ID" value="NZ_FXUL01000029.1"/>
</dbReference>
<organism evidence="2 3">
    <name type="scientific">Noviherbaspirillum suwonense</name>
    <dbReference type="NCBI Taxonomy" id="1224511"/>
    <lineage>
        <taxon>Bacteria</taxon>
        <taxon>Pseudomonadati</taxon>
        <taxon>Pseudomonadota</taxon>
        <taxon>Betaproteobacteria</taxon>
        <taxon>Burkholderiales</taxon>
        <taxon>Oxalobacteraceae</taxon>
        <taxon>Noviherbaspirillum</taxon>
    </lineage>
</organism>
<evidence type="ECO:0000313" key="3">
    <source>
        <dbReference type="Proteomes" id="UP001158049"/>
    </source>
</evidence>